<proteinExistence type="inferred from homology"/>
<dbReference type="GO" id="GO:0003677">
    <property type="term" value="F:DNA binding"/>
    <property type="evidence" value="ECO:0007669"/>
    <property type="project" value="UniProtKB-KW"/>
</dbReference>
<dbReference type="PANTHER" id="PTHR33175">
    <property type="entry name" value="DNA-BINDING PROTEIN HU"/>
    <property type="match status" value="1"/>
</dbReference>
<name>A0ABN0YGC3_9CAUL</name>
<dbReference type="InterPro" id="IPR010992">
    <property type="entry name" value="IHF-like_DNA-bd_dom_sf"/>
</dbReference>
<evidence type="ECO:0000256" key="2">
    <source>
        <dbReference type="ARBA" id="ARBA00023067"/>
    </source>
</evidence>
<dbReference type="Proteomes" id="UP001500791">
    <property type="component" value="Unassembled WGS sequence"/>
</dbReference>
<evidence type="ECO:0000256" key="1">
    <source>
        <dbReference type="ARBA" id="ARBA00010529"/>
    </source>
</evidence>
<comment type="similarity">
    <text evidence="1 4">Belongs to the bacterial histone-like protein family.</text>
</comment>
<accession>A0ABN0YGC3</accession>
<dbReference type="PRINTS" id="PR01727">
    <property type="entry name" value="DNABINDINGHU"/>
</dbReference>
<keyword evidence="6" id="KW-1185">Reference proteome</keyword>
<dbReference type="SMART" id="SM00411">
    <property type="entry name" value="BHL"/>
    <property type="match status" value="1"/>
</dbReference>
<evidence type="ECO:0000313" key="6">
    <source>
        <dbReference type="Proteomes" id="UP001500791"/>
    </source>
</evidence>
<reference evidence="5 6" key="1">
    <citation type="journal article" date="2019" name="Int. J. Syst. Evol. Microbiol.">
        <title>The Global Catalogue of Microorganisms (GCM) 10K type strain sequencing project: providing services to taxonomists for standard genome sequencing and annotation.</title>
        <authorList>
            <consortium name="The Broad Institute Genomics Platform"/>
            <consortium name="The Broad Institute Genome Sequencing Center for Infectious Disease"/>
            <person name="Wu L."/>
            <person name="Ma J."/>
        </authorList>
    </citation>
    <scope>NUCLEOTIDE SEQUENCE [LARGE SCALE GENOMIC DNA]</scope>
    <source>
        <strain evidence="5 6">JCM 13476</strain>
    </source>
</reference>
<evidence type="ECO:0000256" key="4">
    <source>
        <dbReference type="RuleBase" id="RU003939"/>
    </source>
</evidence>
<dbReference type="Gene3D" id="4.10.520.10">
    <property type="entry name" value="IHF-like DNA-binding proteins"/>
    <property type="match status" value="1"/>
</dbReference>
<dbReference type="InterPro" id="IPR000119">
    <property type="entry name" value="Hist_DNA-bd"/>
</dbReference>
<dbReference type="EMBL" id="BAAAEJ010000007">
    <property type="protein sequence ID" value="GAA0394567.1"/>
    <property type="molecule type" value="Genomic_DNA"/>
</dbReference>
<sequence length="91" mass="9872">MSKTELIGRMAEAAGISREQAKLAFESVTDQIGQRLKDGKDVRIVGFGSFFVSERAAGKARNPRTGEEIERSASRTARFRAGEGLKSLLNG</sequence>
<dbReference type="SUPFAM" id="SSF47729">
    <property type="entry name" value="IHF-like DNA-binding proteins"/>
    <property type="match status" value="1"/>
</dbReference>
<protein>
    <submittedName>
        <fullName evidence="5">HU family DNA-binding protein</fullName>
    </submittedName>
</protein>
<keyword evidence="3 5" id="KW-0238">DNA-binding</keyword>
<keyword evidence="2" id="KW-0226">DNA condensation</keyword>
<evidence type="ECO:0000313" key="5">
    <source>
        <dbReference type="EMBL" id="GAA0394567.1"/>
    </source>
</evidence>
<dbReference type="RefSeq" id="WP_167177544.1">
    <property type="nucleotide sequence ID" value="NZ_BAAAEJ010000007.1"/>
</dbReference>
<dbReference type="PANTHER" id="PTHR33175:SF3">
    <property type="entry name" value="DNA-BINDING PROTEIN HU-BETA"/>
    <property type="match status" value="1"/>
</dbReference>
<evidence type="ECO:0000256" key="3">
    <source>
        <dbReference type="ARBA" id="ARBA00023125"/>
    </source>
</evidence>
<dbReference type="Pfam" id="PF00216">
    <property type="entry name" value="Bac_DNA_binding"/>
    <property type="match status" value="1"/>
</dbReference>
<gene>
    <name evidence="5" type="ORF">GCM10009093_21420</name>
</gene>
<comment type="caution">
    <text evidence="5">The sequence shown here is derived from an EMBL/GenBank/DDBJ whole genome shotgun (WGS) entry which is preliminary data.</text>
</comment>
<organism evidence="5 6">
    <name type="scientific">Brevundimonas terrae</name>
    <dbReference type="NCBI Taxonomy" id="363631"/>
    <lineage>
        <taxon>Bacteria</taxon>
        <taxon>Pseudomonadati</taxon>
        <taxon>Pseudomonadota</taxon>
        <taxon>Alphaproteobacteria</taxon>
        <taxon>Caulobacterales</taxon>
        <taxon>Caulobacteraceae</taxon>
        <taxon>Brevundimonas</taxon>
    </lineage>
</organism>
<dbReference type="CDD" id="cd13831">
    <property type="entry name" value="HU"/>
    <property type="match status" value="1"/>
</dbReference>